<dbReference type="Proteomes" id="UP000095256">
    <property type="component" value="Unassembled WGS sequence"/>
</dbReference>
<dbReference type="Gene3D" id="3.40.390.80">
    <property type="entry name" value="Peptidase M60, enhancin-like domain 2"/>
    <property type="match status" value="1"/>
</dbReference>
<organism evidence="3 4">
    <name type="scientific">Enterococcus rivorum</name>
    <dbReference type="NCBI Taxonomy" id="762845"/>
    <lineage>
        <taxon>Bacteria</taxon>
        <taxon>Bacillati</taxon>
        <taxon>Bacillota</taxon>
        <taxon>Bacilli</taxon>
        <taxon>Lactobacillales</taxon>
        <taxon>Enterococcaceae</taxon>
        <taxon>Enterococcus</taxon>
    </lineage>
</organism>
<dbReference type="Pfam" id="PF03272">
    <property type="entry name" value="Mucin_bdg"/>
    <property type="match status" value="3"/>
</dbReference>
<dbReference type="Pfam" id="PF13402">
    <property type="entry name" value="Peptidase_M60"/>
    <property type="match status" value="1"/>
</dbReference>
<dbReference type="EMBL" id="MIEK01000027">
    <property type="protein sequence ID" value="OEH82145.1"/>
    <property type="molecule type" value="Genomic_DNA"/>
</dbReference>
<dbReference type="InterPro" id="IPR042279">
    <property type="entry name" value="Pep_M60_3"/>
</dbReference>
<evidence type="ECO:0000313" key="3">
    <source>
        <dbReference type="EMBL" id="OEH82145.1"/>
    </source>
</evidence>
<proteinExistence type="predicted"/>
<evidence type="ECO:0000313" key="4">
    <source>
        <dbReference type="Proteomes" id="UP000095256"/>
    </source>
</evidence>
<gene>
    <name evidence="3" type="ORF">BCR26_14180</name>
</gene>
<comment type="caution">
    <text evidence="3">The sequence shown here is derived from an EMBL/GenBank/DDBJ whole genome shotgun (WGS) entry which is preliminary data.</text>
</comment>
<feature type="signal peptide" evidence="1">
    <location>
        <begin position="1"/>
        <end position="22"/>
    </location>
</feature>
<protein>
    <recommendedName>
        <fullName evidence="2">Peptidase M60 domain-containing protein</fullName>
    </recommendedName>
</protein>
<dbReference type="AlphaFoldDB" id="A0A1E5KWB3"/>
<dbReference type="STRING" id="762845.BCR26_14180"/>
<sequence>MKKVLLTVFLVALFLSFGAVQANGQVKRLMEVESIPEPIWIFNAGTNKGRYHDRQDFGFILKENTILKVRQTNPNFKKNVTVRLLGNDKEIEKSVNVGAEWVNISSTQPLVPFVDTPYGDTPAKLEYELVDAGEQVPLATYTYKASEKEFFETWDKYDGAYALIKGEDFQLLLPKNDKELARKLKDFHSLDELIENYNDLFAFYNDIAGFDNSTKENHNGENRYFFKADIHGAGSAYYGGYWTAQSKKDSAEMWLTKNRWGVLHEIAHGYEASFSGVGMNTSEVLNNLFGVQYQYEKYGKEADKTGHLFNSGKKEIVETNLYNKMVLNNGTYESGDLREKLILLTMLKQKAGNDSFTKMYQDYRKLANQPGFNKNNYPFPDLMNRIYSENSKQDFTAALEKWGVVLNKGQGVKNRTLGYPAVASLADIIPKNELSRAHELLDDDILINSNFEMVQNKEIASLNLKGDLTLQLNAPDNKALLGATAILKDGDKEVASQLIEGEKLLFKNIPNGVYSLVFTGQPMIEYFPDTAYVYVKEAQNSSTVMFEKINKSSLANQKIEFLGLGNALFGSLATDLNRQEAVISITKASPHSYFAGKTYTKITVKNKKGDITYEKNIEGTNATVGVDKTSLQEGDIIEIYHAETKSRLVSAEKIIDSTQNTNRWLVTKYGLVNQVLQNDSQQDLIAKIEQEGSVLLQQEESQAIPYYESVSKKQLWTAIELLDQPDRTVYKKKYALLYLPLNLEPEDLFAYTFKGLGDSLFATMKVSLNDAQATINTEQSQPHWYFDMDTYASILIQDKEGLKKYNKEFKGRELYPKDQDTVPLTIGDYITVMHKEYNSSRLVIQNVETQEELTKQETTTYQIEEGKLKLVETETIPVPKPEQGKLFYYTFKGLGDSLFATMKVSLNDSQATINTEQSQPHWYFDMDTYASILIQNKEGLKKYNKEFKGRELYPKDQDTVPLTIGDYITVMHKEYNSSRLMIQNVETQEELTKQETTTYQIEEGKLKLIHSSKVSEEIN</sequence>
<keyword evidence="1" id="KW-0732">Signal</keyword>
<accession>A0A1E5KWB3</accession>
<name>A0A1E5KWB3_9ENTE</name>
<dbReference type="PROSITE" id="PS51723">
    <property type="entry name" value="PEPTIDASE_M60"/>
    <property type="match status" value="1"/>
</dbReference>
<feature type="domain" description="Peptidase M60" evidence="2">
    <location>
        <begin position="52"/>
        <end position="352"/>
    </location>
</feature>
<dbReference type="OrthoDB" id="2392728at2"/>
<feature type="chain" id="PRO_5038741080" description="Peptidase M60 domain-containing protein" evidence="1">
    <location>
        <begin position="23"/>
        <end position="1019"/>
    </location>
</feature>
<reference evidence="3 4" key="1">
    <citation type="submission" date="2016-09" db="EMBL/GenBank/DDBJ databases">
        <authorList>
            <person name="Capua I."/>
            <person name="De Benedictis P."/>
            <person name="Joannis T."/>
            <person name="Lombin L.H."/>
            <person name="Cattoli G."/>
        </authorList>
    </citation>
    <scope>NUCLEOTIDE SEQUENCE [LARGE SCALE GENOMIC DNA]</scope>
    <source>
        <strain evidence="3 4">LMG 25899</strain>
    </source>
</reference>
<dbReference type="SMART" id="SM01276">
    <property type="entry name" value="M60-like"/>
    <property type="match status" value="1"/>
</dbReference>
<dbReference type="RefSeq" id="WP_069698867.1">
    <property type="nucleotide sequence ID" value="NZ_JAGGMA010000046.1"/>
</dbReference>
<keyword evidence="4" id="KW-1185">Reference proteome</keyword>
<evidence type="ECO:0000259" key="2">
    <source>
        <dbReference type="PROSITE" id="PS51723"/>
    </source>
</evidence>
<dbReference type="InterPro" id="IPR004954">
    <property type="entry name" value="Mucin-bd"/>
</dbReference>
<dbReference type="Gene3D" id="1.10.390.30">
    <property type="entry name" value="Peptidase M60, enhancin-like domain 3"/>
    <property type="match status" value="1"/>
</dbReference>
<dbReference type="InterPro" id="IPR031161">
    <property type="entry name" value="Peptidase_M60_dom"/>
</dbReference>
<evidence type="ECO:0000256" key="1">
    <source>
        <dbReference type="SAM" id="SignalP"/>
    </source>
</evidence>